<comment type="caution">
    <text evidence="8">The sequence shown here is derived from an EMBL/GenBank/DDBJ whole genome shotgun (WGS) entry which is preliminary data.</text>
</comment>
<keyword evidence="5 7" id="KW-0472">Membrane</keyword>
<feature type="transmembrane region" description="Helical" evidence="7">
    <location>
        <begin position="20"/>
        <end position="39"/>
    </location>
</feature>
<feature type="binding site" evidence="6">
    <location>
        <position position="40"/>
    </location>
    <ligand>
        <name>Na(+)</name>
        <dbReference type="ChEBI" id="CHEBI:29101"/>
        <label>1</label>
    </ligand>
</feature>
<keyword evidence="6" id="KW-0479">Metal-binding</keyword>
<feature type="binding site" evidence="6">
    <location>
        <position position="41"/>
    </location>
    <ligand>
        <name>Na(+)</name>
        <dbReference type="ChEBI" id="CHEBI:29101"/>
        <label>1</label>
    </ligand>
</feature>
<dbReference type="SUPFAM" id="SSF161070">
    <property type="entry name" value="SNF-like"/>
    <property type="match status" value="1"/>
</dbReference>
<accession>A0AAD8CEU2</accession>
<evidence type="ECO:0000256" key="3">
    <source>
        <dbReference type="ARBA" id="ARBA00022692"/>
    </source>
</evidence>
<dbReference type="GO" id="GO:0005332">
    <property type="term" value="F:gamma-aminobutyric acid:sodium:chloride symporter activity"/>
    <property type="evidence" value="ECO:0007669"/>
    <property type="project" value="TreeGrafter"/>
</dbReference>
<evidence type="ECO:0000313" key="9">
    <source>
        <dbReference type="Proteomes" id="UP001230051"/>
    </source>
</evidence>
<dbReference type="Proteomes" id="UP001230051">
    <property type="component" value="Unassembled WGS sequence"/>
</dbReference>
<evidence type="ECO:0000256" key="1">
    <source>
        <dbReference type="ARBA" id="ARBA00004141"/>
    </source>
</evidence>
<feature type="transmembrane region" description="Helical" evidence="7">
    <location>
        <begin position="143"/>
        <end position="165"/>
    </location>
</feature>
<dbReference type="GO" id="GO:0009986">
    <property type="term" value="C:cell surface"/>
    <property type="evidence" value="ECO:0007669"/>
    <property type="project" value="TreeGrafter"/>
</dbReference>
<dbReference type="GO" id="GO:0030424">
    <property type="term" value="C:axon"/>
    <property type="evidence" value="ECO:0007669"/>
    <property type="project" value="TreeGrafter"/>
</dbReference>
<dbReference type="PRINTS" id="PR00176">
    <property type="entry name" value="NANEUSMPORT"/>
</dbReference>
<proteinExistence type="predicted"/>
<keyword evidence="3 7" id="KW-0812">Transmembrane</keyword>
<sequence length="244" mass="27873">MFLSRSWIGLLAYPEAVTQLPISPLWAILFFSMLLMLGIDSQFCTVEGFITALVDEFPKLLRPRREIFIAVVCFVSYLIGLSNITQGGIYVFKLFDYYSASGMCLLFLVFFECISISWCYGVNRFYDNIEEMVGYRPCIWWKLCWSIFTPLIVAGVFFFSAFQMVPLTMNNYVFPAWGQGVGWCMALSSMLLIPGFMVYLFATLKGSPKERLRQMIQPSEDIKNQGSGPEHAENANPVIEEAYI</sequence>
<feature type="transmembrane region" description="Helical" evidence="7">
    <location>
        <begin position="98"/>
        <end position="122"/>
    </location>
</feature>
<dbReference type="InterPro" id="IPR037272">
    <property type="entry name" value="SNS_sf"/>
</dbReference>
<keyword evidence="6" id="KW-0915">Sodium</keyword>
<reference evidence="8" key="1">
    <citation type="submission" date="2022-02" db="EMBL/GenBank/DDBJ databases">
        <title>Atlantic sturgeon de novo genome assembly.</title>
        <authorList>
            <person name="Stock M."/>
            <person name="Klopp C."/>
            <person name="Guiguen Y."/>
            <person name="Cabau C."/>
            <person name="Parinello H."/>
            <person name="Santidrian Yebra-Pimentel E."/>
            <person name="Kuhl H."/>
            <person name="Dirks R.P."/>
            <person name="Guessner J."/>
            <person name="Wuertz S."/>
            <person name="Du K."/>
            <person name="Schartl M."/>
        </authorList>
    </citation>
    <scope>NUCLEOTIDE SEQUENCE</scope>
    <source>
        <strain evidence="8">STURGEONOMICS-FGT-2020</strain>
        <tissue evidence="8">Whole blood</tissue>
    </source>
</reference>
<dbReference type="EMBL" id="JAGXEW010000112">
    <property type="protein sequence ID" value="KAK1147055.1"/>
    <property type="molecule type" value="Genomic_DNA"/>
</dbReference>
<dbReference type="AlphaFoldDB" id="A0AAD8CEU2"/>
<evidence type="ECO:0000256" key="7">
    <source>
        <dbReference type="SAM" id="Phobius"/>
    </source>
</evidence>
<feature type="transmembrane region" description="Helical" evidence="7">
    <location>
        <begin position="180"/>
        <end position="204"/>
    </location>
</feature>
<evidence type="ECO:0000256" key="5">
    <source>
        <dbReference type="ARBA" id="ARBA00023136"/>
    </source>
</evidence>
<dbReference type="Pfam" id="PF00209">
    <property type="entry name" value="SNF"/>
    <property type="match status" value="1"/>
</dbReference>
<dbReference type="PROSITE" id="PS50267">
    <property type="entry name" value="NA_NEUROTRAN_SYMP_3"/>
    <property type="match status" value="1"/>
</dbReference>
<organism evidence="8 9">
    <name type="scientific">Acipenser oxyrinchus oxyrinchus</name>
    <dbReference type="NCBI Taxonomy" id="40147"/>
    <lineage>
        <taxon>Eukaryota</taxon>
        <taxon>Metazoa</taxon>
        <taxon>Chordata</taxon>
        <taxon>Craniata</taxon>
        <taxon>Vertebrata</taxon>
        <taxon>Euteleostomi</taxon>
        <taxon>Actinopterygii</taxon>
        <taxon>Chondrostei</taxon>
        <taxon>Acipenseriformes</taxon>
        <taxon>Acipenseridae</taxon>
        <taxon>Acipenser</taxon>
    </lineage>
</organism>
<dbReference type="PANTHER" id="PTHR11616:SF138">
    <property type="entry name" value="SODIUM- AND CHLORIDE-DEPENDENT GABA TRANSPORTER 1"/>
    <property type="match status" value="1"/>
</dbReference>
<comment type="subcellular location">
    <subcellularLocation>
        <location evidence="1">Membrane</location>
        <topology evidence="1">Multi-pass membrane protein</topology>
    </subcellularLocation>
</comment>
<evidence type="ECO:0000313" key="8">
    <source>
        <dbReference type="EMBL" id="KAK1147055.1"/>
    </source>
</evidence>
<feature type="transmembrane region" description="Helical" evidence="7">
    <location>
        <begin position="67"/>
        <end position="92"/>
    </location>
</feature>
<dbReference type="PANTHER" id="PTHR11616">
    <property type="entry name" value="SODIUM/CHLORIDE DEPENDENT TRANSPORTER"/>
    <property type="match status" value="1"/>
</dbReference>
<dbReference type="InterPro" id="IPR000175">
    <property type="entry name" value="Na/ntran_symport"/>
</dbReference>
<keyword evidence="2" id="KW-0813">Transport</keyword>
<keyword evidence="4 7" id="KW-1133">Transmembrane helix</keyword>
<evidence type="ECO:0000256" key="6">
    <source>
        <dbReference type="PIRSR" id="PIRSR600175-1"/>
    </source>
</evidence>
<keyword evidence="9" id="KW-1185">Reference proteome</keyword>
<evidence type="ECO:0000256" key="2">
    <source>
        <dbReference type="ARBA" id="ARBA00022448"/>
    </source>
</evidence>
<evidence type="ECO:0000256" key="4">
    <source>
        <dbReference type="ARBA" id="ARBA00022989"/>
    </source>
</evidence>
<protein>
    <submittedName>
        <fullName evidence="8">Sodium- and chloride-dependent GABA transporter 1</fullName>
    </submittedName>
</protein>
<name>A0AAD8CEU2_ACIOX</name>
<gene>
    <name evidence="8" type="primary">SLC6A1</name>
    <name evidence="8" type="ORF">AOXY_G35642</name>
</gene>
<feature type="binding site" evidence="6">
    <location>
        <position position="37"/>
    </location>
    <ligand>
        <name>Na(+)</name>
        <dbReference type="ChEBI" id="CHEBI:29101"/>
        <label>1</label>
    </ligand>
</feature>
<dbReference type="GO" id="GO:0046872">
    <property type="term" value="F:metal ion binding"/>
    <property type="evidence" value="ECO:0007669"/>
    <property type="project" value="UniProtKB-KW"/>
</dbReference>
<dbReference type="GO" id="GO:0005886">
    <property type="term" value="C:plasma membrane"/>
    <property type="evidence" value="ECO:0007669"/>
    <property type="project" value="TreeGrafter"/>
</dbReference>